<feature type="region of interest" description="Disordered" evidence="1">
    <location>
        <begin position="526"/>
        <end position="602"/>
    </location>
</feature>
<dbReference type="EMBL" id="LJIG01022853">
    <property type="protein sequence ID" value="KRT78379.1"/>
    <property type="molecule type" value="Genomic_DNA"/>
</dbReference>
<organism evidence="2 3">
    <name type="scientific">Oryctes borbonicus</name>
    <dbReference type="NCBI Taxonomy" id="1629725"/>
    <lineage>
        <taxon>Eukaryota</taxon>
        <taxon>Metazoa</taxon>
        <taxon>Ecdysozoa</taxon>
        <taxon>Arthropoda</taxon>
        <taxon>Hexapoda</taxon>
        <taxon>Insecta</taxon>
        <taxon>Pterygota</taxon>
        <taxon>Neoptera</taxon>
        <taxon>Endopterygota</taxon>
        <taxon>Coleoptera</taxon>
        <taxon>Polyphaga</taxon>
        <taxon>Scarabaeiformia</taxon>
        <taxon>Scarabaeidae</taxon>
        <taxon>Dynastinae</taxon>
        <taxon>Oryctes</taxon>
    </lineage>
</organism>
<feature type="non-terminal residue" evidence="2">
    <location>
        <position position="1431"/>
    </location>
</feature>
<feature type="compositionally biased region" description="Basic and acidic residues" evidence="1">
    <location>
        <begin position="1144"/>
        <end position="1165"/>
    </location>
</feature>
<feature type="compositionally biased region" description="Polar residues" evidence="1">
    <location>
        <begin position="407"/>
        <end position="421"/>
    </location>
</feature>
<comment type="caution">
    <text evidence="2">The sequence shown here is derived from an EMBL/GenBank/DDBJ whole genome shotgun (WGS) entry which is preliminary data.</text>
</comment>
<proteinExistence type="predicted"/>
<dbReference type="Proteomes" id="UP000051574">
    <property type="component" value="Unassembled WGS sequence"/>
</dbReference>
<feature type="compositionally biased region" description="Polar residues" evidence="1">
    <location>
        <begin position="559"/>
        <end position="572"/>
    </location>
</feature>
<feature type="region of interest" description="Disordered" evidence="1">
    <location>
        <begin position="385"/>
        <end position="463"/>
    </location>
</feature>
<name>A0A0T6AU03_9SCAR</name>
<dbReference type="OrthoDB" id="5973359at2759"/>
<feature type="region of interest" description="Disordered" evidence="1">
    <location>
        <begin position="1100"/>
        <end position="1168"/>
    </location>
</feature>
<feature type="compositionally biased region" description="Low complexity" evidence="1">
    <location>
        <begin position="446"/>
        <end position="461"/>
    </location>
</feature>
<evidence type="ECO:0000313" key="3">
    <source>
        <dbReference type="Proteomes" id="UP000051574"/>
    </source>
</evidence>
<feature type="compositionally biased region" description="Low complexity" evidence="1">
    <location>
        <begin position="1054"/>
        <end position="1063"/>
    </location>
</feature>
<gene>
    <name evidence="2" type="ORF">AMK59_7934</name>
</gene>
<reference evidence="2 3" key="1">
    <citation type="submission" date="2015-09" db="EMBL/GenBank/DDBJ databases">
        <title>Draft genome of the scarab beetle Oryctes borbonicus.</title>
        <authorList>
            <person name="Meyer J.M."/>
            <person name="Markov G.V."/>
            <person name="Baskaran P."/>
            <person name="Herrmann M."/>
            <person name="Sommer R.J."/>
            <person name="Roedelsperger C."/>
        </authorList>
    </citation>
    <scope>NUCLEOTIDE SEQUENCE [LARGE SCALE GENOMIC DNA]</scope>
    <source>
        <strain evidence="2">OB123</strain>
        <tissue evidence="2">Whole animal</tissue>
    </source>
</reference>
<evidence type="ECO:0000313" key="2">
    <source>
        <dbReference type="EMBL" id="KRT78379.1"/>
    </source>
</evidence>
<feature type="compositionally biased region" description="Acidic residues" evidence="1">
    <location>
        <begin position="1044"/>
        <end position="1053"/>
    </location>
</feature>
<protein>
    <submittedName>
        <fullName evidence="2">Uncharacterized protein</fullName>
    </submittedName>
</protein>
<feature type="non-terminal residue" evidence="2">
    <location>
        <position position="1"/>
    </location>
</feature>
<keyword evidence="3" id="KW-1185">Reference proteome</keyword>
<feature type="region of interest" description="Disordered" evidence="1">
    <location>
        <begin position="1024"/>
        <end position="1064"/>
    </location>
</feature>
<feature type="compositionally biased region" description="Polar residues" evidence="1">
    <location>
        <begin position="1028"/>
        <end position="1043"/>
    </location>
</feature>
<evidence type="ECO:0000256" key="1">
    <source>
        <dbReference type="SAM" id="MobiDB-lite"/>
    </source>
</evidence>
<sequence>VVAQEEFQSPRDTSSVKLIDIESSSQIEETCEEIEDNQNVDIASTNASKCDIASKEIKQNEHSDAKIIQPLTISTDEKEPFTLIDCEPKTQEDKPQQACLQCEDVSKNFHEDNNEDPLIRELRAKIKETAIFLNNEIVNYHNFEKRMKIESAHTDNQLNEDLSVSEIDTEKISKNETKEGTKLSDNLNNCTILNSELEHLADKTDCNEATNTAVVESSKINVNHKIAETFTFLKQEIDNYAGNERKVDFDLSDTQEKISLNSLTHISTFTSTPFANRRPTDSAVILGASEDYSIDYYSGLKTSVDPEENADLQFSSNFVRPNNTNDLYSLETWDNFLGRSFDEQESAAVDFNDFSEEPHSLLFLECDNNSVNQTNELKMTKVLDETYDPGNVPPTNETFTKECEENPNATFDVSTSKTSDQIEIDPWEAASSNRSSGGWFLHPQSTSTDTPTKSQETTSTTAPEESYVGFSMDDEIMAAIRNELLTKLPHAQRASSDHQIEENCEEMDSAERNEVFLRYNVYNTPLSPIPEESCDSEAGSGRVTPKRINDTSDEDGDSSDWSLQEDNNSSNARTEEIISPRIPESPTRCRTDQYRHTPSQDSCCSNDTLFNVEELNGGLNDKMLLEPVFNQLNNVLDSMEDEISESKYDECDVDTTLVSNERQSMDHSSKETQRDPSELPIIKTEHSYILDFLDNERYGEMNTSLDAGEEVSSTSDIYLTVSENTFSFGQNVAPLNSPEDRPWKEIQASFRDCDEVELSKINSEEACIPQEHSADNSLNDTKLSLNAMDADSTTLQIQDTVNLKDPPPFVNELGEIEVLDDCLISDEDIDKVLREDMESEILNNLQEEIHSNQSNSDFPLDERMYVNVQPDLVPANDLHSNKINLVTAEGDGLDNDEMYANLSYNGGQITTENKDDVHSPDDAVYVNLTKTEEGNVASHLDIITDNTIYVNMTKTESGESFNTEDSSYSDSVDTFNRHQPALGYENLKASCCDDEDLYSKIDDVDDSDKFSRFDDLFGPLTDIRFSGPGSSSQMMTTSFSESNDLGDDQEWDSGSDTRSSSSGEFIWKEGEHEASVKALRAPPQLENFDYATVMENIQEETAESNKDVSSSGSSSGSEGEDECPEFVPSAWDKYATPTKSALRSPEKTLQRSKEEKMQDQRTPKEKKSKGVWFKKQKYHCVYEYPREPESPVLQSYDLWKPTPDYATLSDWDLDSDPYLSVALSSSELLDKQPTRDNLPKNLYHLNTFTDINVDPHMLNDEDFFVSSSSKPFDMLTGLTSQFFPGKQYPNDRWIENVNVTPDSGVEDITTPATFVDEIDGSYNNKKKSNSQLTEVQSLKVLAATAAERSGTRRELGGLRHTRSKLKLDLPPSPSAFTSNRTFSLDTTAEEIVTRQVPTFTTFGKSRFLVQHVDTPPDSGRADKNVSFEALP</sequence>
<accession>A0A0T6AU03</accession>